<dbReference type="GO" id="GO:0016020">
    <property type="term" value="C:membrane"/>
    <property type="evidence" value="ECO:0007669"/>
    <property type="project" value="UniProtKB-SubCell"/>
</dbReference>
<dbReference type="Gene3D" id="2.170.300.10">
    <property type="entry name" value="Tie2 ligand-binding domain superfamily"/>
    <property type="match status" value="1"/>
</dbReference>
<dbReference type="Proteomes" id="UP000695026">
    <property type="component" value="Unplaced"/>
</dbReference>
<keyword evidence="4 6" id="KW-1015">Disulfide bond</keyword>
<dbReference type="PANTHER" id="PTHR24038:SF8">
    <property type="entry name" value="STABILIN-1"/>
    <property type="match status" value="1"/>
</dbReference>
<evidence type="ECO:0000259" key="8">
    <source>
        <dbReference type="PROSITE" id="PS50026"/>
    </source>
</evidence>
<dbReference type="GeneID" id="103048577"/>
<dbReference type="PANTHER" id="PTHR24038">
    <property type="entry name" value="STABILIN"/>
    <property type="match status" value="1"/>
</dbReference>
<dbReference type="InterPro" id="IPR026823">
    <property type="entry name" value="cEGF"/>
</dbReference>
<feature type="domain" description="EGF-like" evidence="8">
    <location>
        <begin position="156"/>
        <end position="193"/>
    </location>
</feature>
<dbReference type="Pfam" id="PF12946">
    <property type="entry name" value="EGF_MSP1_1"/>
    <property type="match status" value="1"/>
</dbReference>
<feature type="disulfide bond" evidence="6">
    <location>
        <begin position="164"/>
        <end position="181"/>
    </location>
</feature>
<feature type="domain" description="EGF-like" evidence="8">
    <location>
        <begin position="234"/>
        <end position="273"/>
    </location>
</feature>
<protein>
    <submittedName>
        <fullName evidence="10">Stabilin-1-like</fullName>
    </submittedName>
</protein>
<dbReference type="AlphaFoldDB" id="A0A9F2RBN1"/>
<dbReference type="InterPro" id="IPR056806">
    <property type="entry name" value="EGF_STAB1-2"/>
</dbReference>
<evidence type="ECO:0000256" key="4">
    <source>
        <dbReference type="ARBA" id="ARBA00023157"/>
    </source>
</evidence>
<evidence type="ECO:0000256" key="6">
    <source>
        <dbReference type="PROSITE-ProRule" id="PRU00076"/>
    </source>
</evidence>
<dbReference type="SMART" id="SM00181">
    <property type="entry name" value="EGF"/>
    <property type="match status" value="4"/>
</dbReference>
<keyword evidence="2 6" id="KW-0245">EGF-like domain</keyword>
<feature type="signal peptide" evidence="7">
    <location>
        <begin position="1"/>
        <end position="23"/>
    </location>
</feature>
<dbReference type="InterPro" id="IPR000742">
    <property type="entry name" value="EGF"/>
</dbReference>
<dbReference type="PROSITE" id="PS00022">
    <property type="entry name" value="EGF_1"/>
    <property type="match status" value="2"/>
</dbReference>
<reference evidence="10" key="1">
    <citation type="submission" date="2025-08" db="UniProtKB">
        <authorList>
            <consortium name="RefSeq"/>
        </authorList>
    </citation>
    <scope>IDENTIFICATION</scope>
    <source>
        <tissue evidence="10">Liver</tissue>
    </source>
</reference>
<feature type="disulfide bond" evidence="6">
    <location>
        <begin position="138"/>
        <end position="147"/>
    </location>
</feature>
<keyword evidence="5" id="KW-0325">Glycoprotein</keyword>
<evidence type="ECO:0000313" key="9">
    <source>
        <dbReference type="Proteomes" id="UP000695026"/>
    </source>
</evidence>
<evidence type="ECO:0000256" key="3">
    <source>
        <dbReference type="ARBA" id="ARBA00023136"/>
    </source>
</evidence>
<feature type="non-terminal residue" evidence="10">
    <location>
        <position position="344"/>
    </location>
</feature>
<organism evidence="9 10">
    <name type="scientific">Python bivittatus</name>
    <name type="common">Burmese python</name>
    <name type="synonym">Python molurus bivittatus</name>
    <dbReference type="NCBI Taxonomy" id="176946"/>
    <lineage>
        <taxon>Eukaryota</taxon>
        <taxon>Metazoa</taxon>
        <taxon>Chordata</taxon>
        <taxon>Craniata</taxon>
        <taxon>Vertebrata</taxon>
        <taxon>Euteleostomi</taxon>
        <taxon>Lepidosauria</taxon>
        <taxon>Squamata</taxon>
        <taxon>Bifurcata</taxon>
        <taxon>Unidentata</taxon>
        <taxon>Episquamata</taxon>
        <taxon>Toxicofera</taxon>
        <taxon>Serpentes</taxon>
        <taxon>Henophidia</taxon>
        <taxon>Pythonidae</taxon>
        <taxon>Python</taxon>
    </lineage>
</organism>
<keyword evidence="3" id="KW-0472">Membrane</keyword>
<feature type="domain" description="EGF-like" evidence="8">
    <location>
        <begin position="110"/>
        <end position="148"/>
    </location>
</feature>
<proteinExistence type="predicted"/>
<dbReference type="OrthoDB" id="286301at2759"/>
<keyword evidence="9" id="KW-1185">Reference proteome</keyword>
<dbReference type="Pfam" id="PF24887">
    <property type="entry name" value="EGF_STAB1-2"/>
    <property type="match status" value="1"/>
</dbReference>
<dbReference type="SUPFAM" id="SSF57196">
    <property type="entry name" value="EGF/Laminin"/>
    <property type="match status" value="2"/>
</dbReference>
<evidence type="ECO:0000256" key="7">
    <source>
        <dbReference type="SAM" id="SignalP"/>
    </source>
</evidence>
<dbReference type="OMA" id="CHISAQK"/>
<evidence type="ECO:0000256" key="2">
    <source>
        <dbReference type="ARBA" id="ARBA00022536"/>
    </source>
</evidence>
<gene>
    <name evidence="10" type="primary">LOC103048577</name>
</gene>
<comment type="caution">
    <text evidence="6">Lacks conserved residue(s) required for the propagation of feature annotation.</text>
</comment>
<evidence type="ECO:0000256" key="1">
    <source>
        <dbReference type="ARBA" id="ARBA00004370"/>
    </source>
</evidence>
<keyword evidence="7" id="KW-0732">Signal</keyword>
<evidence type="ECO:0000256" key="5">
    <source>
        <dbReference type="ARBA" id="ARBA00023180"/>
    </source>
</evidence>
<dbReference type="Gene3D" id="2.10.25.10">
    <property type="entry name" value="Laminin"/>
    <property type="match status" value="2"/>
</dbReference>
<dbReference type="PROSITE" id="PS50026">
    <property type="entry name" value="EGF_3"/>
    <property type="match status" value="3"/>
</dbReference>
<sequence length="344" mass="37443">MPRKIPGFLLFILATYVTFPAEGQKNQLKSMRCDQKLIFRKYTPCTTCKLFLGRVDCPDGWERVTLKPEKCRYTVDLAENTLSILGCTIMCKKEVEEKKCCPGFWGTECYECPGGSENICNQHGTCLDGIQNNGTCICDANYGGYACQDCKDEVHFGPDCQSVCECQHGFCNHGPSGDGKCTCYAGYTGPKCDQELHSCGDVICDANSICVVKDGKAECECIPGYRKTGIKCLAQDPCSSSPCSSPAVCKTVGVTKYQCACAEGYQGNGRVCQPINPCLDNNGGCPINTTNCFVQGPGKSYCLCKPRLSIGVEGGNDCRPIRRCPNYYCHISAQKCEVTPDGTF</sequence>
<name>A0A9F2RBN1_PYTBI</name>
<evidence type="ECO:0000313" key="10">
    <source>
        <dbReference type="RefSeq" id="XP_007442938.1"/>
    </source>
</evidence>
<dbReference type="InterPro" id="IPR024730">
    <property type="entry name" value="MSP1_EGF_1"/>
</dbReference>
<feature type="disulfide bond" evidence="6">
    <location>
        <begin position="183"/>
        <end position="192"/>
    </location>
</feature>
<dbReference type="KEGG" id="pbi:103048577"/>
<comment type="subcellular location">
    <subcellularLocation>
        <location evidence="1">Membrane</location>
    </subcellularLocation>
</comment>
<accession>A0A9F2RBN1</accession>
<dbReference type="Pfam" id="PF12662">
    <property type="entry name" value="cEGF"/>
    <property type="match status" value="1"/>
</dbReference>
<feature type="chain" id="PRO_5039910254" evidence="7">
    <location>
        <begin position="24"/>
        <end position="344"/>
    </location>
</feature>
<dbReference type="PROSITE" id="PS01186">
    <property type="entry name" value="EGF_2"/>
    <property type="match status" value="3"/>
</dbReference>
<dbReference type="RefSeq" id="XP_007442938.1">
    <property type="nucleotide sequence ID" value="XM_007442876.2"/>
</dbReference>